<keyword evidence="5" id="KW-0460">Magnesium</keyword>
<dbReference type="GO" id="GO:0008299">
    <property type="term" value="P:isoprenoid biosynthetic process"/>
    <property type="evidence" value="ECO:0007669"/>
    <property type="project" value="InterPro"/>
</dbReference>
<organism evidence="7 8">
    <name type="scientific">Kibdelosporangium aridum</name>
    <dbReference type="NCBI Taxonomy" id="2030"/>
    <lineage>
        <taxon>Bacteria</taxon>
        <taxon>Bacillati</taxon>
        <taxon>Actinomycetota</taxon>
        <taxon>Actinomycetes</taxon>
        <taxon>Pseudonocardiales</taxon>
        <taxon>Pseudonocardiaceae</taxon>
        <taxon>Kibdelosporangium</taxon>
    </lineage>
</organism>
<dbReference type="OrthoDB" id="4497239at2"/>
<dbReference type="Pfam" id="PF00348">
    <property type="entry name" value="polyprenyl_synt"/>
    <property type="match status" value="1"/>
</dbReference>
<keyword evidence="3 6" id="KW-0808">Transferase</keyword>
<dbReference type="CDD" id="cd00685">
    <property type="entry name" value="Trans_IPPS_HT"/>
    <property type="match status" value="1"/>
</dbReference>
<evidence type="ECO:0000256" key="2">
    <source>
        <dbReference type="ARBA" id="ARBA00006706"/>
    </source>
</evidence>
<evidence type="ECO:0000256" key="6">
    <source>
        <dbReference type="RuleBase" id="RU004466"/>
    </source>
</evidence>
<dbReference type="PANTHER" id="PTHR12001:SF85">
    <property type="entry name" value="SHORT CHAIN ISOPRENYL DIPHOSPHATE SYNTHASE"/>
    <property type="match status" value="1"/>
</dbReference>
<dbReference type="Gene3D" id="1.10.600.10">
    <property type="entry name" value="Farnesyl Diphosphate Synthase"/>
    <property type="match status" value="1"/>
</dbReference>
<dbReference type="InterPro" id="IPR008949">
    <property type="entry name" value="Isoprenoid_synthase_dom_sf"/>
</dbReference>
<dbReference type="GO" id="GO:0004659">
    <property type="term" value="F:prenyltransferase activity"/>
    <property type="evidence" value="ECO:0007669"/>
    <property type="project" value="InterPro"/>
</dbReference>
<keyword evidence="4" id="KW-0479">Metal-binding</keyword>
<evidence type="ECO:0000313" key="8">
    <source>
        <dbReference type="Proteomes" id="UP000192674"/>
    </source>
</evidence>
<dbReference type="PROSITE" id="PS00444">
    <property type="entry name" value="POLYPRENYL_SYNTHASE_2"/>
    <property type="match status" value="1"/>
</dbReference>
<dbReference type="AlphaFoldDB" id="A0A1W2FW57"/>
<evidence type="ECO:0000256" key="4">
    <source>
        <dbReference type="ARBA" id="ARBA00022723"/>
    </source>
</evidence>
<comment type="cofactor">
    <cofactor evidence="1">
        <name>Mg(2+)</name>
        <dbReference type="ChEBI" id="CHEBI:18420"/>
    </cofactor>
</comment>
<reference evidence="7 8" key="1">
    <citation type="submission" date="2017-04" db="EMBL/GenBank/DDBJ databases">
        <authorList>
            <person name="Afonso C.L."/>
            <person name="Miller P.J."/>
            <person name="Scott M.A."/>
            <person name="Spackman E."/>
            <person name="Goraichik I."/>
            <person name="Dimitrov K.M."/>
            <person name="Suarez D.L."/>
            <person name="Swayne D.E."/>
        </authorList>
    </citation>
    <scope>NUCLEOTIDE SEQUENCE [LARGE SCALE GENOMIC DNA]</scope>
    <source>
        <strain evidence="7 8">DSM 43828</strain>
    </source>
</reference>
<sequence length="347" mass="37865">MNRMVTDSPRELRLELMERVETRLSGFLAAEREKWAAVDHRGPTPVDAVAALVDVGGKRLRPAFCISGFLASGGDQDDPTIVDCAAAVEFVHTGALIHDDVLDAADLRRGHPTVHNRHSLEHAAKGWRGEPRRYGEGVAILAGDLATVYAARCAAALPPQAARVWGELLTEVQIGQYLDMAVAAESVIDPELSRWIAICKSGRYSIHRPLLLGAALAGRADLEPAFEAYGEALGEAFQLRDDLIDAFGSTAAAGKPVGLDLVQHKMTLLLALAARQDQRVRDLVAKPEWDVTALRERLLEIGIATRLERRIDRLVAHARGAIASAQLEPGWRDELTEMAMTVAYRDR</sequence>
<dbReference type="InterPro" id="IPR033749">
    <property type="entry name" value="Polyprenyl_synt_CS"/>
</dbReference>
<dbReference type="SFLD" id="SFLDS00005">
    <property type="entry name" value="Isoprenoid_Synthase_Type_I"/>
    <property type="match status" value="1"/>
</dbReference>
<comment type="similarity">
    <text evidence="2 6">Belongs to the FPP/GGPP synthase family.</text>
</comment>
<dbReference type="SUPFAM" id="SSF48576">
    <property type="entry name" value="Terpenoid synthases"/>
    <property type="match status" value="1"/>
</dbReference>
<dbReference type="PROSITE" id="PS00723">
    <property type="entry name" value="POLYPRENYL_SYNTHASE_1"/>
    <property type="match status" value="1"/>
</dbReference>
<evidence type="ECO:0000256" key="3">
    <source>
        <dbReference type="ARBA" id="ARBA00022679"/>
    </source>
</evidence>
<gene>
    <name evidence="7" type="ORF">SAMN05661093_09444</name>
</gene>
<protein>
    <submittedName>
        <fullName evidence="7">Geranylgeranyl diphosphate synthase, type I</fullName>
    </submittedName>
</protein>
<name>A0A1W2FW57_KIBAR</name>
<dbReference type="InterPro" id="IPR000092">
    <property type="entry name" value="Polyprenyl_synt"/>
</dbReference>
<evidence type="ECO:0000256" key="5">
    <source>
        <dbReference type="ARBA" id="ARBA00022842"/>
    </source>
</evidence>
<dbReference type="Proteomes" id="UP000192674">
    <property type="component" value="Unassembled WGS sequence"/>
</dbReference>
<evidence type="ECO:0000256" key="1">
    <source>
        <dbReference type="ARBA" id="ARBA00001946"/>
    </source>
</evidence>
<accession>A0A1W2FW57</accession>
<dbReference type="EMBL" id="FWXV01000012">
    <property type="protein sequence ID" value="SMD25866.1"/>
    <property type="molecule type" value="Genomic_DNA"/>
</dbReference>
<evidence type="ECO:0000313" key="7">
    <source>
        <dbReference type="EMBL" id="SMD25866.1"/>
    </source>
</evidence>
<proteinExistence type="inferred from homology"/>
<dbReference type="PANTHER" id="PTHR12001">
    <property type="entry name" value="GERANYLGERANYL PYROPHOSPHATE SYNTHASE"/>
    <property type="match status" value="1"/>
</dbReference>
<keyword evidence="8" id="KW-1185">Reference proteome</keyword>
<dbReference type="GO" id="GO:0046872">
    <property type="term" value="F:metal ion binding"/>
    <property type="evidence" value="ECO:0007669"/>
    <property type="project" value="UniProtKB-KW"/>
</dbReference>